<organism evidence="5 6">
    <name type="scientific">Acinetobacter rongchengensis</name>
    <dbReference type="NCBI Taxonomy" id="2419601"/>
    <lineage>
        <taxon>Bacteria</taxon>
        <taxon>Pseudomonadati</taxon>
        <taxon>Pseudomonadota</taxon>
        <taxon>Gammaproteobacteria</taxon>
        <taxon>Moraxellales</taxon>
        <taxon>Moraxellaceae</taxon>
        <taxon>Acinetobacter</taxon>
    </lineage>
</organism>
<protein>
    <submittedName>
        <fullName evidence="5">Type VI secretion system tip protein VgrG</fullName>
    </submittedName>
</protein>
<proteinExistence type="predicted"/>
<evidence type="ECO:0000259" key="4">
    <source>
        <dbReference type="Pfam" id="PF13296"/>
    </source>
</evidence>
<dbReference type="RefSeq" id="WP_147395810.1">
    <property type="nucleotide sequence ID" value="NZ_RAXT01000094.1"/>
</dbReference>
<evidence type="ECO:0000256" key="2">
    <source>
        <dbReference type="SAM" id="MobiDB-lite"/>
    </source>
</evidence>
<comment type="caution">
    <text evidence="5">The sequence shown here is derived from an EMBL/GenBank/DDBJ whole genome shotgun (WGS) entry which is preliminary data.</text>
</comment>
<evidence type="ECO:0000256" key="1">
    <source>
        <dbReference type="SAM" id="Coils"/>
    </source>
</evidence>
<feature type="non-terminal residue" evidence="5">
    <location>
        <position position="1"/>
    </location>
</feature>
<dbReference type="InterPro" id="IPR028244">
    <property type="entry name" value="T6SS_Rhs_Vgr_dom"/>
</dbReference>
<dbReference type="InterPro" id="IPR018769">
    <property type="entry name" value="VgrG2_DUF2345"/>
</dbReference>
<sequence>IGEIVVIDFFEGDIDRPFVSGRIHEGQRHPTQFDSLGKLPDTKKLAGIKSKEYQGTGYNQLRFDDTKGQISTQLHSSHGASQLNLGQLSHPKAQAESENRGEGFELRTEHWGALRAAQGLLISTDPQPRAEGDHLDATQAKQQLENSQNNAKALSDLAKNQQTDEIESIEQLKAFAEQIEHKIAKFNKALLLLNSPDGIALSTQSDIHLSANGQMNHYAGDSINVSTQNNYIVHALNKMSMFAIQDVKWVAAQGKFSIHVQSNGMEILTKQDIQISSVDGQIVISAPNGISIKSRNSEIKLDDAGIGLITSHVLEHRSGQHVFKTGSSVHQSAQLPSSKPLRGALDLLKSYGGQDYFKETGYKVIDSLGKQVLGQLDGNGFAQVKGIAPGPAKVEFETDPRSAWDQASHFNRNYTWSEDVLGAASGFVQEAASSLGQNMMSQLKSNLFSLDRNSLENFGQNALKDLGNQTLGQFKEQFTQSALGAVSNALNLNLSPSQMMNIGQMIANPAQSVQAIREQGIDFFKDQASALLAQRTKGLVANFTAATDVGVGLDQGFITESLRSDQAVLNTPVEMQDDFIKKDEYSSRFLTYTVTTRKNTGVPAPSVTKFSPAVSAQTTAQPKPRSELGKDVVRMDLEESRHLTTKVTVRKTQSEEQDIYHARDK</sequence>
<reference evidence="5 6" key="1">
    <citation type="submission" date="2018-09" db="EMBL/GenBank/DDBJ databases">
        <title>The draft genome of Acinetobacter spp. strains.</title>
        <authorList>
            <person name="Qin J."/>
            <person name="Feng Y."/>
            <person name="Zong Z."/>
        </authorList>
    </citation>
    <scope>NUCLEOTIDE SEQUENCE [LARGE SCALE GENOMIC DNA]</scope>
    <source>
        <strain evidence="5 6">WCHAc060115</strain>
    </source>
</reference>
<dbReference type="Pfam" id="PF13296">
    <property type="entry name" value="T6SS_Vgr"/>
    <property type="match status" value="1"/>
</dbReference>
<evidence type="ECO:0000259" key="3">
    <source>
        <dbReference type="Pfam" id="PF10106"/>
    </source>
</evidence>
<feature type="region of interest" description="Disordered" evidence="2">
    <location>
        <begin position="611"/>
        <end position="632"/>
    </location>
</feature>
<feature type="region of interest" description="Disordered" evidence="2">
    <location>
        <begin position="80"/>
        <end position="104"/>
    </location>
</feature>
<name>A0A3A8ER04_9GAMM</name>
<evidence type="ECO:0000313" key="5">
    <source>
        <dbReference type="EMBL" id="RKG32404.1"/>
    </source>
</evidence>
<dbReference type="AlphaFoldDB" id="A0A3A8ER04"/>
<feature type="compositionally biased region" description="Basic and acidic residues" evidence="2">
    <location>
        <begin position="93"/>
        <end position="104"/>
    </location>
</feature>
<dbReference type="OrthoDB" id="6713277at2"/>
<feature type="domain" description="DUF2345" evidence="3">
    <location>
        <begin position="181"/>
        <end position="325"/>
    </location>
</feature>
<keyword evidence="1" id="KW-0175">Coiled coil</keyword>
<feature type="coiled-coil region" evidence="1">
    <location>
        <begin position="137"/>
        <end position="189"/>
    </location>
</feature>
<keyword evidence="6" id="KW-1185">Reference proteome</keyword>
<dbReference type="Pfam" id="PF10106">
    <property type="entry name" value="DUF2345"/>
    <property type="match status" value="1"/>
</dbReference>
<feature type="domain" description="Putative type VI secretion system Rhs element associated Vgr" evidence="4">
    <location>
        <begin position="51"/>
        <end position="158"/>
    </location>
</feature>
<dbReference type="EMBL" id="RAXT01000094">
    <property type="protein sequence ID" value="RKG32404.1"/>
    <property type="molecule type" value="Genomic_DNA"/>
</dbReference>
<evidence type="ECO:0000313" key="6">
    <source>
        <dbReference type="Proteomes" id="UP000280405"/>
    </source>
</evidence>
<accession>A0A3A8ER04</accession>
<dbReference type="Proteomes" id="UP000280405">
    <property type="component" value="Unassembled WGS sequence"/>
</dbReference>
<gene>
    <name evidence="5" type="ORF">D7V20_18295</name>
</gene>